<dbReference type="PANTHER" id="PTHR34978">
    <property type="entry name" value="POSSIBLE SENSOR-TRANSDUCER PROTEIN BLAR"/>
    <property type="match status" value="1"/>
</dbReference>
<feature type="compositionally biased region" description="Basic residues" evidence="1">
    <location>
        <begin position="559"/>
        <end position="569"/>
    </location>
</feature>
<sequence>MAGAGFTFYLEMQAAPAAPAAIAAAVAVTYAPVPQPDLLACILQFIDAHTMQIMMIWALIFLLKCIRLGAGFYHIFRIRHSNTIQPPVEWAGKLRQLALSLGIHAPVKLMESARVQMPFTVGWLKPCIYVPAGLLAQLPADQLEAILLHELAHIRRRDYLVNILQRFAETIFFFNPALLWISACIREEREACCDDIAMAHTPHRASYLQALVAFENAGEPELQLGMGLGRKRFYLLDRVKRLLTNENKKLTIMEKGILLLGLAGITAFGFVPAGEQSVAQAATTPQLELEIVKDTTVKPFKVVKVKRDTVIRPVKRVPLKSDSVKVYKLKSKDSVRVITFSTDTVYYKMYKQLQSKDSLLAYKLYQIAMDTTRLKSMKGQYLKEMKVDSVYRMQYLEKMKGFDSTFMHVLKSNLTTQSDQLHYKLYKMAADTILLKSLKMKLSSHWDSTYKNQKFKSLSADSTLQKKMKSKPARKEAGGDDLFKPTSLQVTKVPQRTVKINAFLKQVQLNTDVIRIEPITYALFEAYDATGSLPQEKKPAAPERKKSPVKEVKKEPAKIKWHSPKHIKPSFREKAEQSLPPALQKQFVPPADQC</sequence>
<feature type="region of interest" description="Disordered" evidence="1">
    <location>
        <begin position="461"/>
        <end position="481"/>
    </location>
</feature>
<dbReference type="InterPro" id="IPR008756">
    <property type="entry name" value="Peptidase_M56"/>
</dbReference>
<reference evidence="5" key="1">
    <citation type="submission" date="2018-11" db="EMBL/GenBank/DDBJ databases">
        <title>Chitinophaga lutea sp.nov., isolate from arsenic contaminated soil.</title>
        <authorList>
            <person name="Zong Y."/>
        </authorList>
    </citation>
    <scope>NUCLEOTIDE SEQUENCE [LARGE SCALE GENOMIC DNA]</scope>
    <source>
        <strain evidence="5">YLT18</strain>
    </source>
</reference>
<dbReference type="Gene3D" id="3.30.2010.10">
    <property type="entry name" value="Metalloproteases ('zincins'), catalytic domain"/>
    <property type="match status" value="1"/>
</dbReference>
<feature type="region of interest" description="Disordered" evidence="1">
    <location>
        <begin position="533"/>
        <end position="594"/>
    </location>
</feature>
<organism evidence="4 5">
    <name type="scientific">Chitinophaga barathri</name>
    <dbReference type="NCBI Taxonomy" id="1647451"/>
    <lineage>
        <taxon>Bacteria</taxon>
        <taxon>Pseudomonadati</taxon>
        <taxon>Bacteroidota</taxon>
        <taxon>Chitinophagia</taxon>
        <taxon>Chitinophagales</taxon>
        <taxon>Chitinophagaceae</taxon>
        <taxon>Chitinophaga</taxon>
    </lineage>
</organism>
<feature type="transmembrane region" description="Helical" evidence="2">
    <location>
        <begin position="257"/>
        <end position="274"/>
    </location>
</feature>
<feature type="domain" description="Peptidase M56" evidence="3">
    <location>
        <begin position="43"/>
        <end position="213"/>
    </location>
</feature>
<name>A0A3N4N084_9BACT</name>
<comment type="caution">
    <text evidence="4">The sequence shown here is derived from an EMBL/GenBank/DDBJ whole genome shotgun (WGS) entry which is preliminary data.</text>
</comment>
<dbReference type="Proteomes" id="UP000279089">
    <property type="component" value="Unassembled WGS sequence"/>
</dbReference>
<dbReference type="EMBL" id="RMBX01000006">
    <property type="protein sequence ID" value="RPD41033.1"/>
    <property type="molecule type" value="Genomic_DNA"/>
</dbReference>
<evidence type="ECO:0000313" key="5">
    <source>
        <dbReference type="Proteomes" id="UP000279089"/>
    </source>
</evidence>
<feature type="transmembrane region" description="Helical" evidence="2">
    <location>
        <begin position="53"/>
        <end position="76"/>
    </location>
</feature>
<keyword evidence="2" id="KW-0812">Transmembrane</keyword>
<keyword evidence="2" id="KW-0472">Membrane</keyword>
<evidence type="ECO:0000313" key="4">
    <source>
        <dbReference type="EMBL" id="RPD41033.1"/>
    </source>
</evidence>
<gene>
    <name evidence="4" type="ORF">EG028_11730</name>
</gene>
<feature type="compositionally biased region" description="Basic and acidic residues" evidence="1">
    <location>
        <begin position="535"/>
        <end position="558"/>
    </location>
</feature>
<dbReference type="InterPro" id="IPR052173">
    <property type="entry name" value="Beta-lactam_resp_regulator"/>
</dbReference>
<keyword evidence="5" id="KW-1185">Reference proteome</keyword>
<proteinExistence type="predicted"/>
<evidence type="ECO:0000256" key="2">
    <source>
        <dbReference type="SAM" id="Phobius"/>
    </source>
</evidence>
<evidence type="ECO:0000259" key="3">
    <source>
        <dbReference type="Pfam" id="PF05569"/>
    </source>
</evidence>
<dbReference type="AlphaFoldDB" id="A0A3N4N084"/>
<accession>A0A3N4N084</accession>
<dbReference type="CDD" id="cd07341">
    <property type="entry name" value="M56_BlaR1_MecR1_like"/>
    <property type="match status" value="1"/>
</dbReference>
<dbReference type="PANTHER" id="PTHR34978:SF3">
    <property type="entry name" value="SLR0241 PROTEIN"/>
    <property type="match status" value="1"/>
</dbReference>
<keyword evidence="2" id="KW-1133">Transmembrane helix</keyword>
<protein>
    <submittedName>
        <fullName evidence="4">M56 family metallopeptidase</fullName>
    </submittedName>
</protein>
<evidence type="ECO:0000256" key="1">
    <source>
        <dbReference type="SAM" id="MobiDB-lite"/>
    </source>
</evidence>
<dbReference type="OrthoDB" id="15218at2"/>
<dbReference type="Pfam" id="PF05569">
    <property type="entry name" value="Peptidase_M56"/>
    <property type="match status" value="1"/>
</dbReference>